<protein>
    <submittedName>
        <fullName evidence="2">Helix-turn-helix protein</fullName>
    </submittedName>
</protein>
<feature type="domain" description="HTH cro/C1-type" evidence="1">
    <location>
        <begin position="7"/>
        <end position="49"/>
    </location>
</feature>
<dbReference type="KEGG" id="ans:ArsFIN_55630"/>
<dbReference type="Proteomes" id="UP000295134">
    <property type="component" value="Plasmid pArsFIN13"/>
</dbReference>
<name>A0A4P7LCV4_9GAMM</name>
<evidence type="ECO:0000313" key="3">
    <source>
        <dbReference type="Proteomes" id="UP000295134"/>
    </source>
</evidence>
<organism evidence="2 3">
    <name type="scientific">Arsenophonus nasoniae</name>
    <name type="common">son-killer infecting Nasonia vitripennis</name>
    <dbReference type="NCBI Taxonomy" id="638"/>
    <lineage>
        <taxon>Bacteria</taxon>
        <taxon>Pseudomonadati</taxon>
        <taxon>Pseudomonadota</taxon>
        <taxon>Gammaproteobacteria</taxon>
        <taxon>Enterobacterales</taxon>
        <taxon>Morganellaceae</taxon>
        <taxon>Arsenophonus</taxon>
    </lineage>
</organism>
<dbReference type="InterPro" id="IPR001387">
    <property type="entry name" value="Cro/C1-type_HTH"/>
</dbReference>
<dbReference type="Pfam" id="PF01381">
    <property type="entry name" value="HTH_3"/>
    <property type="match status" value="1"/>
</dbReference>
<dbReference type="CDD" id="cd00093">
    <property type="entry name" value="HTH_XRE"/>
    <property type="match status" value="1"/>
</dbReference>
<dbReference type="EMBL" id="CP038625">
    <property type="protein sequence ID" value="QBY46952.1"/>
    <property type="molecule type" value="Genomic_DNA"/>
</dbReference>
<dbReference type="Gene3D" id="1.10.260.40">
    <property type="entry name" value="lambda repressor-like DNA-binding domains"/>
    <property type="match status" value="1"/>
</dbReference>
<sequence length="56" mass="6193">MKLSDKIKAIRIAEGLSQNQLCELIGLPRSTLSKYESGLFEPGGNALLKYTKHPSF</sequence>
<reference evidence="2 3" key="1">
    <citation type="submission" date="2019-03" db="EMBL/GenBank/DDBJ databases">
        <title>Long-read sequencing reveals hyperdense prophage content in a complex bacterial symbiont genome.</title>
        <authorList>
            <person name="Frost C.L."/>
            <person name="Siozios S."/>
            <person name="Nadal-Jimenez P."/>
            <person name="Brockhurst M.A."/>
            <person name="King K.C."/>
            <person name="Darby A.C."/>
            <person name="Hurst G.D.D."/>
        </authorList>
    </citation>
    <scope>NUCLEOTIDE SEQUENCE [LARGE SCALE GENOMIC DNA]</scope>
    <source>
        <strain evidence="2 3">FIN</strain>
        <plasmid evidence="3">parsfin13</plasmid>
    </source>
</reference>
<accession>A0A4P7LCV4</accession>
<dbReference type="PROSITE" id="PS50943">
    <property type="entry name" value="HTH_CROC1"/>
    <property type="match status" value="1"/>
</dbReference>
<dbReference type="SUPFAM" id="SSF47413">
    <property type="entry name" value="lambda repressor-like DNA-binding domains"/>
    <property type="match status" value="1"/>
</dbReference>
<dbReference type="GO" id="GO:0003677">
    <property type="term" value="F:DNA binding"/>
    <property type="evidence" value="ECO:0007669"/>
    <property type="project" value="InterPro"/>
</dbReference>
<geneLocation type="plasmid" evidence="3">
    <name>parsfin13</name>
</geneLocation>
<dbReference type="AlphaFoldDB" id="A0A4P7LCV4"/>
<proteinExistence type="predicted"/>
<evidence type="ECO:0000313" key="2">
    <source>
        <dbReference type="EMBL" id="QBY46952.1"/>
    </source>
</evidence>
<keyword evidence="2" id="KW-0614">Plasmid</keyword>
<evidence type="ECO:0000259" key="1">
    <source>
        <dbReference type="PROSITE" id="PS50943"/>
    </source>
</evidence>
<gene>
    <name evidence="2" type="ORF">ArsFIN_55630</name>
</gene>
<dbReference type="SMART" id="SM00530">
    <property type="entry name" value="HTH_XRE"/>
    <property type="match status" value="1"/>
</dbReference>
<dbReference type="InterPro" id="IPR010982">
    <property type="entry name" value="Lambda_DNA-bd_dom_sf"/>
</dbReference>